<gene>
    <name evidence="2" type="ORF">ERS007703_02404</name>
</gene>
<evidence type="ECO:0000313" key="3">
    <source>
        <dbReference type="Proteomes" id="UP000038802"/>
    </source>
</evidence>
<reference evidence="3" key="1">
    <citation type="submission" date="2015-03" db="EMBL/GenBank/DDBJ databases">
        <authorList>
            <consortium name="Pathogen Informatics"/>
        </authorList>
    </citation>
    <scope>NUCLEOTIDE SEQUENCE [LARGE SCALE GENOMIC DNA]</scope>
    <source>
        <strain evidence="3">K00500041</strain>
    </source>
</reference>
<dbReference type="EMBL" id="CSAE01000259">
    <property type="protein sequence ID" value="COV96371.1"/>
    <property type="molecule type" value="Genomic_DNA"/>
</dbReference>
<evidence type="ECO:0000313" key="2">
    <source>
        <dbReference type="EMBL" id="COV96371.1"/>
    </source>
</evidence>
<name>A0A0U0RDI6_MYCTX</name>
<dbReference type="Proteomes" id="UP000038802">
    <property type="component" value="Unassembled WGS sequence"/>
</dbReference>
<feature type="compositionally biased region" description="Polar residues" evidence="1">
    <location>
        <begin position="32"/>
        <end position="46"/>
    </location>
</feature>
<sequence length="56" mass="6092">MHKVAALPNPVQRLQHAAADDESHHGRRRAVINSNPSGTDSTNGTHSAYGRLKFDT</sequence>
<organism evidence="2 3">
    <name type="scientific">Mycobacterium tuberculosis</name>
    <dbReference type="NCBI Taxonomy" id="1773"/>
    <lineage>
        <taxon>Bacteria</taxon>
        <taxon>Bacillati</taxon>
        <taxon>Actinomycetota</taxon>
        <taxon>Actinomycetes</taxon>
        <taxon>Mycobacteriales</taxon>
        <taxon>Mycobacteriaceae</taxon>
        <taxon>Mycobacterium</taxon>
        <taxon>Mycobacterium tuberculosis complex</taxon>
    </lineage>
</organism>
<feature type="region of interest" description="Disordered" evidence="1">
    <location>
        <begin position="1"/>
        <end position="56"/>
    </location>
</feature>
<proteinExistence type="predicted"/>
<dbReference type="AlphaFoldDB" id="A0A0U0RDI6"/>
<accession>A0A0U0RDI6</accession>
<protein>
    <submittedName>
        <fullName evidence="2">Uncharacterized protein</fullName>
    </submittedName>
</protein>
<evidence type="ECO:0000256" key="1">
    <source>
        <dbReference type="SAM" id="MobiDB-lite"/>
    </source>
</evidence>